<protein>
    <recommendedName>
        <fullName evidence="1">Protein TsetseEP domain-containing protein</fullName>
    </recommendedName>
</protein>
<evidence type="ECO:0000313" key="2">
    <source>
        <dbReference type="EMBL" id="CAL7951922.1"/>
    </source>
</evidence>
<dbReference type="Proteomes" id="UP001642520">
    <property type="component" value="Unassembled WGS sequence"/>
</dbReference>
<sequence>MFKQLLRTNQAFSVPREAPVNPYPVRRKNSEDPRKSLADTFGYIFRQTRMDIDRRMKELADLFTKTRNELSELVRKNEQFVMDEMRRVEEAVRTATEVVCTKGKMDRLRGVKDDYAERIKICNEKAAAGFRAAKATCDQRLPEIDALRDSMRQILKDCLQTNEFVKCVAGGTKEAVKQRGQITKELNETVKNAETSVRKQLLEATKCHANAQAKALESLHKILKDTKDCVE</sequence>
<feature type="domain" description="Protein TsetseEP" evidence="1">
    <location>
        <begin position="99"/>
        <end position="212"/>
    </location>
</feature>
<dbReference type="EMBL" id="CAXAJV020001301">
    <property type="protein sequence ID" value="CAL7951922.1"/>
    <property type="molecule type" value="Genomic_DNA"/>
</dbReference>
<proteinExistence type="predicted"/>
<evidence type="ECO:0000259" key="1">
    <source>
        <dbReference type="Pfam" id="PF05267"/>
    </source>
</evidence>
<reference evidence="2 3" key="1">
    <citation type="submission" date="2024-08" db="EMBL/GenBank/DDBJ databases">
        <authorList>
            <person name="Will J Nash"/>
            <person name="Angela Man"/>
            <person name="Seanna McTaggart"/>
            <person name="Kendall Baker"/>
            <person name="Tom Barker"/>
            <person name="Leah Catchpole"/>
            <person name="Alex Durrant"/>
            <person name="Karim Gharbi"/>
            <person name="Naomi Irish"/>
            <person name="Gemy Kaithakottil"/>
            <person name="Debby Ku"/>
            <person name="Aaliyah Providence"/>
            <person name="Felix Shaw"/>
            <person name="David Swarbreck"/>
            <person name="Chris Watkins"/>
            <person name="Ann M. McCartney"/>
            <person name="Giulio Formenti"/>
            <person name="Alice Mouton"/>
            <person name="Noel Vella"/>
            <person name="Bjorn M von Reumont"/>
            <person name="Adriana Vella"/>
            <person name="Wilfried Haerty"/>
        </authorList>
    </citation>
    <scope>NUCLEOTIDE SEQUENCE [LARGE SCALE GENOMIC DNA]</scope>
</reference>
<dbReference type="Pfam" id="PF05267">
    <property type="entry name" value="DUF725"/>
    <property type="match status" value="1"/>
</dbReference>
<accession>A0ABP1PHR5</accession>
<dbReference type="InterPro" id="IPR007931">
    <property type="entry name" value="TsetseEP"/>
</dbReference>
<gene>
    <name evidence="2" type="ORF">XYLVIOL_LOCUS10779</name>
</gene>
<organism evidence="2 3">
    <name type="scientific">Xylocopa violacea</name>
    <name type="common">Violet carpenter bee</name>
    <name type="synonym">Apis violacea</name>
    <dbReference type="NCBI Taxonomy" id="135666"/>
    <lineage>
        <taxon>Eukaryota</taxon>
        <taxon>Metazoa</taxon>
        <taxon>Ecdysozoa</taxon>
        <taxon>Arthropoda</taxon>
        <taxon>Hexapoda</taxon>
        <taxon>Insecta</taxon>
        <taxon>Pterygota</taxon>
        <taxon>Neoptera</taxon>
        <taxon>Endopterygota</taxon>
        <taxon>Hymenoptera</taxon>
        <taxon>Apocrita</taxon>
        <taxon>Aculeata</taxon>
        <taxon>Apoidea</taxon>
        <taxon>Anthophila</taxon>
        <taxon>Apidae</taxon>
        <taxon>Xylocopa</taxon>
        <taxon>Xylocopa</taxon>
    </lineage>
</organism>
<evidence type="ECO:0000313" key="3">
    <source>
        <dbReference type="Proteomes" id="UP001642520"/>
    </source>
</evidence>
<comment type="caution">
    <text evidence="2">The sequence shown here is derived from an EMBL/GenBank/DDBJ whole genome shotgun (WGS) entry which is preliminary data.</text>
</comment>
<keyword evidence="3" id="KW-1185">Reference proteome</keyword>
<name>A0ABP1PHR5_XYLVO</name>